<dbReference type="GO" id="GO:0008168">
    <property type="term" value="F:methyltransferase activity"/>
    <property type="evidence" value="ECO:0007669"/>
    <property type="project" value="UniProtKB-KW"/>
</dbReference>
<accession>A0A0P1M4T6</accession>
<dbReference type="PANTHER" id="PTHR20881:SF0">
    <property type="entry name" value="3-METHYL-2-OXOBUTANOATE HYDROXYMETHYLTRANSFERASE"/>
    <property type="match status" value="1"/>
</dbReference>
<dbReference type="RefSeq" id="WP_047134660.1">
    <property type="nucleotide sequence ID" value="NZ_CZVI01000030.1"/>
</dbReference>
<dbReference type="GO" id="GO:0015940">
    <property type="term" value="P:pantothenate biosynthetic process"/>
    <property type="evidence" value="ECO:0007669"/>
    <property type="project" value="UniProtKB-UniRule"/>
</dbReference>
<feature type="active site" description="Proton acceptor" evidence="7 8">
    <location>
        <position position="185"/>
    </location>
</feature>
<evidence type="ECO:0000313" key="11">
    <source>
        <dbReference type="EMBL" id="CUS92694.1"/>
    </source>
</evidence>
<evidence type="ECO:0000256" key="6">
    <source>
        <dbReference type="ARBA" id="ARBA00056497"/>
    </source>
</evidence>
<dbReference type="CDD" id="cd06557">
    <property type="entry name" value="KPHMT-like"/>
    <property type="match status" value="1"/>
</dbReference>
<comment type="subunit">
    <text evidence="3 7">Homodecamer; pentamer of dimers.</text>
</comment>
<accession>A0A0P1M6U1</accession>
<dbReference type="SUPFAM" id="SSF51621">
    <property type="entry name" value="Phosphoenolpyruvate/pyruvate domain"/>
    <property type="match status" value="1"/>
</dbReference>
<sequence length="267" mass="29273">MSLNKVTTKTLLEMKKRGEKIAMLTAYDFLIAKLLDESGIDVILVGDSLGNVFQGHETTLPVTLEDMIYHTKAVCRGVKRAMVVVDMPFLSYQINVEEAVKNCGRVLKETCASGVKLEGGSEISEVVYKLTSVGIPVMGHLGLTPQSIHKFGGYDVRGVEESEADKILNDAKTLESAGVFSIVLEKIPSELARKITSSVSVPTIGIGAGPYCDGQVLVVYDMLGLFEEFKPKFVRRYAELSKVIRDAFKNYISDVKTGKFPSESESY</sequence>
<comment type="subcellular location">
    <subcellularLocation>
        <location evidence="7">Cytoplasm</location>
    </subcellularLocation>
</comment>
<keyword evidence="14" id="KW-1185">Reference proteome</keyword>
<accession>A0A0P1LEK8</accession>
<feature type="binding site" evidence="7 10">
    <location>
        <position position="86"/>
    </location>
    <ligand>
        <name>Mg(2+)</name>
        <dbReference type="ChEBI" id="CHEBI:18420"/>
    </ligand>
</feature>
<accession>A0A0P1MBG4</accession>
<feature type="binding site" evidence="7 9">
    <location>
        <position position="86"/>
    </location>
    <ligand>
        <name>3-methyl-2-oxobutanoate</name>
        <dbReference type="ChEBI" id="CHEBI:11851"/>
    </ligand>
</feature>
<evidence type="ECO:0000256" key="9">
    <source>
        <dbReference type="PIRSR" id="PIRSR000388-2"/>
    </source>
</evidence>
<evidence type="ECO:0000256" key="1">
    <source>
        <dbReference type="ARBA" id="ARBA00005033"/>
    </source>
</evidence>
<dbReference type="HAMAP" id="MF_00156">
    <property type="entry name" value="PanB"/>
    <property type="match status" value="1"/>
</dbReference>
<feature type="binding site" evidence="7 10">
    <location>
        <position position="118"/>
    </location>
    <ligand>
        <name>Mg(2+)</name>
        <dbReference type="ChEBI" id="CHEBI:18420"/>
    </ligand>
</feature>
<evidence type="ECO:0000256" key="5">
    <source>
        <dbReference type="ARBA" id="ARBA00022679"/>
    </source>
</evidence>
<evidence type="ECO:0000256" key="8">
    <source>
        <dbReference type="PIRSR" id="PIRSR000388-1"/>
    </source>
</evidence>
<accession>A0A0P1LXE6</accession>
<name>A0A0P1LE77_9BACT</name>
<dbReference type="FunFam" id="3.20.20.60:FF:000003">
    <property type="entry name" value="3-methyl-2-oxobutanoate hydroxymethyltransferase"/>
    <property type="match status" value="1"/>
</dbReference>
<dbReference type="STRING" id="1633631.GCA_001442925_00175"/>
<keyword evidence="12" id="KW-0489">Methyltransferase</keyword>
<evidence type="ECO:0000256" key="3">
    <source>
        <dbReference type="ARBA" id="ARBA00011424"/>
    </source>
</evidence>
<dbReference type="EC" id="2.1.2.11" evidence="7"/>
<dbReference type="EMBL" id="CZVI01000030">
    <property type="protein sequence ID" value="CUS92694.1"/>
    <property type="molecule type" value="Genomic_DNA"/>
</dbReference>
<protein>
    <recommendedName>
        <fullName evidence="7">3-methyl-2-oxobutanoate hydroxymethyltransferase</fullName>
        <ecNumber evidence="7">2.1.2.11</ecNumber>
    </recommendedName>
    <alternativeName>
        <fullName evidence="7">Ketopantoate hydroxymethyltransferase</fullName>
        <shortName evidence="7">KPHMT</shortName>
    </alternativeName>
</protein>
<dbReference type="GO" id="GO:0032259">
    <property type="term" value="P:methylation"/>
    <property type="evidence" value="ECO:0007669"/>
    <property type="project" value="UniProtKB-KW"/>
</dbReference>
<dbReference type="NCBIfam" id="TIGR00222">
    <property type="entry name" value="panB"/>
    <property type="match status" value="1"/>
</dbReference>
<comment type="similarity">
    <text evidence="2 7">Belongs to the PanB family.</text>
</comment>
<dbReference type="OrthoDB" id="9781789at2"/>
<keyword evidence="7 10" id="KW-0479">Metal-binding</keyword>
<keyword evidence="5 7" id="KW-0808">Transferase</keyword>
<dbReference type="PIRSF" id="PIRSF000388">
    <property type="entry name" value="Pantoate_hydroxy_MeTrfase"/>
    <property type="match status" value="1"/>
</dbReference>
<evidence type="ECO:0000313" key="14">
    <source>
        <dbReference type="Proteomes" id="UP000182200"/>
    </source>
</evidence>
<evidence type="ECO:0000256" key="4">
    <source>
        <dbReference type="ARBA" id="ARBA00022655"/>
    </source>
</evidence>
<dbReference type="GO" id="GO:0003864">
    <property type="term" value="F:3-methyl-2-oxobutanoate hydroxymethyltransferase activity"/>
    <property type="evidence" value="ECO:0007669"/>
    <property type="project" value="UniProtKB-UniRule"/>
</dbReference>
<dbReference type="AlphaFoldDB" id="A0A0P1LE77"/>
<gene>
    <name evidence="7" type="primary">panB</name>
    <name evidence="12" type="ORF">JGI4_00175</name>
    <name evidence="11" type="ORF">JGI8_01715</name>
</gene>
<dbReference type="GO" id="GO:0005737">
    <property type="term" value="C:cytoplasm"/>
    <property type="evidence" value="ECO:0007669"/>
    <property type="project" value="UniProtKB-SubCell"/>
</dbReference>
<evidence type="ECO:0000256" key="7">
    <source>
        <dbReference type="HAMAP-Rule" id="MF_00156"/>
    </source>
</evidence>
<accession>A0A0P1LLK4</accession>
<dbReference type="Proteomes" id="UP000182200">
    <property type="component" value="Unassembled WGS sequence"/>
</dbReference>
<comment type="catalytic activity">
    <reaction evidence="7">
        <text>(6R)-5,10-methylene-5,6,7,8-tetrahydrofolate + 3-methyl-2-oxobutanoate + H2O = 2-dehydropantoate + (6S)-5,6,7,8-tetrahydrofolate</text>
        <dbReference type="Rhea" id="RHEA:11824"/>
        <dbReference type="ChEBI" id="CHEBI:11561"/>
        <dbReference type="ChEBI" id="CHEBI:11851"/>
        <dbReference type="ChEBI" id="CHEBI:15377"/>
        <dbReference type="ChEBI" id="CHEBI:15636"/>
        <dbReference type="ChEBI" id="CHEBI:57453"/>
        <dbReference type="EC" id="2.1.2.11"/>
    </reaction>
</comment>
<dbReference type="Pfam" id="PF02548">
    <property type="entry name" value="Pantoate_transf"/>
    <property type="match status" value="1"/>
</dbReference>
<evidence type="ECO:0000256" key="2">
    <source>
        <dbReference type="ARBA" id="ARBA00008676"/>
    </source>
</evidence>
<dbReference type="InterPro" id="IPR015813">
    <property type="entry name" value="Pyrv/PenolPyrv_kinase-like_dom"/>
</dbReference>
<feature type="binding site" evidence="7 10">
    <location>
        <position position="47"/>
    </location>
    <ligand>
        <name>Mg(2+)</name>
        <dbReference type="ChEBI" id="CHEBI:18420"/>
    </ligand>
</feature>
<evidence type="ECO:0000313" key="13">
    <source>
        <dbReference type="Proteomes" id="UP000182011"/>
    </source>
</evidence>
<reference evidence="11 14" key="1">
    <citation type="submission" date="2015-11" db="EMBL/GenBank/DDBJ databases">
        <authorList>
            <person name="Varghese N."/>
        </authorList>
    </citation>
    <scope>NUCLEOTIDE SEQUENCE [LARGE SCALE GENOMIC DNA]</scope>
    <source>
        <strain evidence="11 14">JGI-8</strain>
    </source>
</reference>
<accession>A0A0P1MK34</accession>
<accession>A0A0P1LE77</accession>
<dbReference type="GO" id="GO:0000287">
    <property type="term" value="F:magnesium ion binding"/>
    <property type="evidence" value="ECO:0007669"/>
    <property type="project" value="TreeGrafter"/>
</dbReference>
<dbReference type="InterPro" id="IPR040442">
    <property type="entry name" value="Pyrv_kinase-like_dom_sf"/>
</dbReference>
<keyword evidence="7" id="KW-0963">Cytoplasm</keyword>
<accession>A0A0S4MPS7</accession>
<evidence type="ECO:0000256" key="10">
    <source>
        <dbReference type="PIRSR" id="PIRSR000388-3"/>
    </source>
</evidence>
<comment type="pathway">
    <text evidence="1 7">Cofactor biosynthesis; (R)-pantothenate biosynthesis; (R)-pantoate from 3-methyl-2-oxobutanoate: step 1/2.</text>
</comment>
<keyword evidence="4 7" id="KW-0566">Pantothenate biosynthesis</keyword>
<dbReference type="InterPro" id="IPR003700">
    <property type="entry name" value="Pantoate_hydroxy_MeTrfase"/>
</dbReference>
<accession>A0A0P1MQ47</accession>
<proteinExistence type="inferred from homology"/>
<evidence type="ECO:0000313" key="12">
    <source>
        <dbReference type="EMBL" id="CUU01058.1"/>
    </source>
</evidence>
<comment type="cofactor">
    <cofactor evidence="7 10">
        <name>Mg(2+)</name>
        <dbReference type="ChEBI" id="CHEBI:18420"/>
    </cofactor>
    <text evidence="7 10">Binds 1 Mg(2+) ion per subunit.</text>
</comment>
<feature type="binding site" evidence="7 9">
    <location>
        <begin position="47"/>
        <end position="48"/>
    </location>
    <ligand>
        <name>3-methyl-2-oxobutanoate</name>
        <dbReference type="ChEBI" id="CHEBI:11851"/>
    </ligand>
</feature>
<organism evidence="12 13">
    <name type="scientific">Candidatus Kryptonium thompsonii</name>
    <dbReference type="NCBI Taxonomy" id="1633631"/>
    <lineage>
        <taxon>Bacteria</taxon>
        <taxon>Pseudomonadati</taxon>
        <taxon>Candidatus Kryptoniota</taxon>
        <taxon>Candidatus Kryptonium</taxon>
    </lineage>
</organism>
<accession>A0A0P1NW11</accession>
<feature type="binding site" evidence="7 9">
    <location>
        <position position="116"/>
    </location>
    <ligand>
        <name>3-methyl-2-oxobutanoate</name>
        <dbReference type="ChEBI" id="CHEBI:11851"/>
    </ligand>
</feature>
<dbReference type="PANTHER" id="PTHR20881">
    <property type="entry name" value="3-METHYL-2-OXOBUTANOATE HYDROXYMETHYLTRANSFERASE"/>
    <property type="match status" value="1"/>
</dbReference>
<dbReference type="NCBIfam" id="NF001452">
    <property type="entry name" value="PRK00311.1"/>
    <property type="match status" value="1"/>
</dbReference>
<keyword evidence="7 10" id="KW-0460">Magnesium</keyword>
<dbReference type="UniPathway" id="UPA00028">
    <property type="reaction ID" value="UER00003"/>
</dbReference>
<reference evidence="12 13" key="2">
    <citation type="submission" date="2015-11" db="EMBL/GenBank/DDBJ databases">
        <authorList>
            <person name="Zhang Y."/>
            <person name="Guo Z."/>
        </authorList>
    </citation>
    <scope>NUCLEOTIDE SEQUENCE [LARGE SCALE GENOMIC DNA]</scope>
    <source>
        <strain evidence="12">JGI-4</strain>
    </source>
</reference>
<comment type="function">
    <text evidence="6 7">Catalyzes the reversible reaction in which hydroxymethyl group from 5,10-methylenetetrahydrofolate is transferred onto alpha-ketoisovalerate to form ketopantoate.</text>
</comment>
<dbReference type="Gene3D" id="3.20.20.60">
    <property type="entry name" value="Phosphoenolpyruvate-binding domains"/>
    <property type="match status" value="1"/>
</dbReference>
<dbReference type="Proteomes" id="UP000182011">
    <property type="component" value="Unassembled WGS sequence"/>
</dbReference>
<dbReference type="EMBL" id="FAOP01000001">
    <property type="protein sequence ID" value="CUU01058.1"/>
    <property type="molecule type" value="Genomic_DNA"/>
</dbReference>